<protein>
    <submittedName>
        <fullName evidence="1">Uncharacterized protein</fullName>
    </submittedName>
</protein>
<name>W1NF32_AMBTC</name>
<sequence length="159" mass="18031">MRDGMVATDSWENGMMVANGSEGMGKMEIAKLAAKVTEIEQQWWWKRMEGRGGEKRVVELQRRVAKERGELKRLERGMMGRGWGQQGRKNGWQARRFKRGGDDVREAEIGCCIVVAIEREAKREEVAGSCCLESEARGGGCRLEEKVEGRKRGEGSRRQ</sequence>
<dbReference type="HOGENOM" id="CLU_1663125_0_0_1"/>
<gene>
    <name evidence="1" type="ORF">AMTR_s00004p00259940</name>
</gene>
<evidence type="ECO:0000313" key="2">
    <source>
        <dbReference type="Proteomes" id="UP000017836"/>
    </source>
</evidence>
<evidence type="ECO:0000313" key="1">
    <source>
        <dbReference type="EMBL" id="ERM93735.1"/>
    </source>
</evidence>
<keyword evidence="2" id="KW-1185">Reference proteome</keyword>
<accession>W1NF32</accession>
<dbReference type="EMBL" id="KI397628">
    <property type="protein sequence ID" value="ERM93735.1"/>
    <property type="molecule type" value="Genomic_DNA"/>
</dbReference>
<organism evidence="1 2">
    <name type="scientific">Amborella trichopoda</name>
    <dbReference type="NCBI Taxonomy" id="13333"/>
    <lineage>
        <taxon>Eukaryota</taxon>
        <taxon>Viridiplantae</taxon>
        <taxon>Streptophyta</taxon>
        <taxon>Embryophyta</taxon>
        <taxon>Tracheophyta</taxon>
        <taxon>Spermatophyta</taxon>
        <taxon>Magnoliopsida</taxon>
        <taxon>Amborellales</taxon>
        <taxon>Amborellaceae</taxon>
        <taxon>Amborella</taxon>
    </lineage>
</organism>
<dbReference type="AlphaFoldDB" id="W1NF32"/>
<dbReference type="Gramene" id="ERM93735">
    <property type="protein sequence ID" value="ERM93735"/>
    <property type="gene ID" value="AMTR_s00004p00259940"/>
</dbReference>
<reference evidence="2" key="1">
    <citation type="journal article" date="2013" name="Science">
        <title>The Amborella genome and the evolution of flowering plants.</title>
        <authorList>
            <consortium name="Amborella Genome Project"/>
        </authorList>
    </citation>
    <scope>NUCLEOTIDE SEQUENCE [LARGE SCALE GENOMIC DNA]</scope>
</reference>
<dbReference type="Proteomes" id="UP000017836">
    <property type="component" value="Unassembled WGS sequence"/>
</dbReference>
<proteinExistence type="predicted"/>